<evidence type="ECO:0000256" key="2">
    <source>
        <dbReference type="ARBA" id="ARBA00005814"/>
    </source>
</evidence>
<evidence type="ECO:0000256" key="7">
    <source>
        <dbReference type="ARBA" id="ARBA00022989"/>
    </source>
</evidence>
<keyword evidence="8 9" id="KW-0472">Membrane</keyword>
<feature type="transmembrane region" description="Helical" evidence="9">
    <location>
        <begin position="380"/>
        <end position="401"/>
    </location>
</feature>
<sequence length="603" mass="67576">MNEEFIGNVYAGQKVLDIEFENVWLTVKDGKGYKKIIKGVTGKFKSGELTAIMGPSGAGKTSLLNILTGYQKSGVEGVIKCKNGKKTKTGASQYKKDSCYILQDDQLLLYFSVYEIMFSTTQLKIDGMSREKMDCLIDDILSTLGLSKLKNTLCGSLSGGQKKRLSIALEMIDDPQILFLDEPTTGLDSSSSNQCIQMLKSLAQRGRTIICTIHQPSASLYETFSQVYVMAKGKCVYMGVPQNTVPYLAAQGFVCPKYHNPADFLLEVTNDEYGDCVDRLAIAAKETDWTNSITTKNDGQYKDKKLEITRANSYCPENRKSRKTPSEWKRFRILFKKQIVYHYRDWTVAKLKIIIHFLVGLFLGITFQKSGYDASKTIQNVSFFIISIVYISYTALMPAALRFPQEMRIIKKEHFNRWYKLGTFYAAFLAADMPMQVLFTMSYTVGSYVISSQPMEASRFFMVLLVLSLVGLVAAGIGIMYGALVNPVNGTFLGAITTVIQLSVAGFLCFFPHMNGVLYFVSNFSYMAFSLEGLLQAVYGFNRESLICPEEEDFCLYTNPKALLAEIGMNQASYWVDVGWVVVNLIVFRALAFCSLKFKIGSL</sequence>
<keyword evidence="12" id="KW-1185">Reference proteome</keyword>
<evidence type="ECO:0000313" key="12">
    <source>
        <dbReference type="Proteomes" id="UP001152799"/>
    </source>
</evidence>
<proteinExistence type="inferred from homology"/>
<keyword evidence="7 9" id="KW-1133">Transmembrane helix</keyword>
<dbReference type="Proteomes" id="UP001152799">
    <property type="component" value="Chromosome 4"/>
</dbReference>
<feature type="transmembrane region" description="Helical" evidence="9">
    <location>
        <begin position="346"/>
        <end position="368"/>
    </location>
</feature>
<dbReference type="PROSITE" id="PS00211">
    <property type="entry name" value="ABC_TRANSPORTER_1"/>
    <property type="match status" value="1"/>
</dbReference>
<keyword evidence="5" id="KW-0547">Nucleotide-binding</keyword>
<dbReference type="GO" id="GO:0140359">
    <property type="term" value="F:ABC-type transporter activity"/>
    <property type="evidence" value="ECO:0007669"/>
    <property type="project" value="InterPro"/>
</dbReference>
<evidence type="ECO:0000256" key="5">
    <source>
        <dbReference type="ARBA" id="ARBA00022741"/>
    </source>
</evidence>
<dbReference type="Pfam" id="PF01061">
    <property type="entry name" value="ABC2_membrane"/>
    <property type="match status" value="1"/>
</dbReference>
<dbReference type="CDD" id="cd03213">
    <property type="entry name" value="ABCG_EPDR"/>
    <property type="match status" value="1"/>
</dbReference>
<dbReference type="InterPro" id="IPR013525">
    <property type="entry name" value="ABC2_TM"/>
</dbReference>
<feature type="domain" description="AAA+ ATPase" evidence="10">
    <location>
        <begin position="46"/>
        <end position="234"/>
    </location>
</feature>
<dbReference type="InterPro" id="IPR027417">
    <property type="entry name" value="P-loop_NTPase"/>
</dbReference>
<dbReference type="PANTHER" id="PTHR48041">
    <property type="entry name" value="ABC TRANSPORTER G FAMILY MEMBER 28"/>
    <property type="match status" value="1"/>
</dbReference>
<dbReference type="SMART" id="SM00382">
    <property type="entry name" value="AAA"/>
    <property type="match status" value="1"/>
</dbReference>
<keyword evidence="3" id="KW-0813">Transport</keyword>
<organism evidence="11 12">
    <name type="scientific">Ceutorhynchus assimilis</name>
    <name type="common">cabbage seed weevil</name>
    <dbReference type="NCBI Taxonomy" id="467358"/>
    <lineage>
        <taxon>Eukaryota</taxon>
        <taxon>Metazoa</taxon>
        <taxon>Ecdysozoa</taxon>
        <taxon>Arthropoda</taxon>
        <taxon>Hexapoda</taxon>
        <taxon>Insecta</taxon>
        <taxon>Pterygota</taxon>
        <taxon>Neoptera</taxon>
        <taxon>Endopterygota</taxon>
        <taxon>Coleoptera</taxon>
        <taxon>Polyphaga</taxon>
        <taxon>Cucujiformia</taxon>
        <taxon>Curculionidae</taxon>
        <taxon>Ceutorhynchinae</taxon>
        <taxon>Ceutorhynchus</taxon>
    </lineage>
</organism>
<dbReference type="SUPFAM" id="SSF52540">
    <property type="entry name" value="P-loop containing nucleoside triphosphate hydrolases"/>
    <property type="match status" value="1"/>
</dbReference>
<gene>
    <name evidence="11" type="ORF">CEUTPL_LOCUS8208</name>
</gene>
<dbReference type="InterPro" id="IPR003593">
    <property type="entry name" value="AAA+_ATPase"/>
</dbReference>
<feature type="transmembrane region" description="Helical" evidence="9">
    <location>
        <begin position="421"/>
        <end position="439"/>
    </location>
</feature>
<keyword evidence="6" id="KW-0067">ATP-binding</keyword>
<evidence type="ECO:0000256" key="6">
    <source>
        <dbReference type="ARBA" id="ARBA00022840"/>
    </source>
</evidence>
<dbReference type="InterPro" id="IPR017871">
    <property type="entry name" value="ABC_transporter-like_CS"/>
</dbReference>
<evidence type="ECO:0000256" key="3">
    <source>
        <dbReference type="ARBA" id="ARBA00022448"/>
    </source>
</evidence>
<dbReference type="OrthoDB" id="66620at2759"/>
<evidence type="ECO:0000256" key="8">
    <source>
        <dbReference type="ARBA" id="ARBA00023136"/>
    </source>
</evidence>
<dbReference type="Pfam" id="PF00005">
    <property type="entry name" value="ABC_tran"/>
    <property type="match status" value="1"/>
</dbReference>
<evidence type="ECO:0000256" key="1">
    <source>
        <dbReference type="ARBA" id="ARBA00004141"/>
    </source>
</evidence>
<accession>A0A9N9MP26</accession>
<evidence type="ECO:0000313" key="11">
    <source>
        <dbReference type="EMBL" id="CAG9767649.1"/>
    </source>
</evidence>
<dbReference type="GO" id="GO:0016887">
    <property type="term" value="F:ATP hydrolysis activity"/>
    <property type="evidence" value="ECO:0007669"/>
    <property type="project" value="InterPro"/>
</dbReference>
<dbReference type="AlphaFoldDB" id="A0A9N9MP26"/>
<feature type="transmembrane region" description="Helical" evidence="9">
    <location>
        <begin position="578"/>
        <end position="598"/>
    </location>
</feature>
<protein>
    <recommendedName>
        <fullName evidence="10">AAA+ ATPase domain-containing protein</fullName>
    </recommendedName>
</protein>
<dbReference type="InterPro" id="IPR003439">
    <property type="entry name" value="ABC_transporter-like_ATP-bd"/>
</dbReference>
<feature type="transmembrane region" description="Helical" evidence="9">
    <location>
        <begin position="460"/>
        <end position="484"/>
    </location>
</feature>
<keyword evidence="4 9" id="KW-0812">Transmembrane</keyword>
<dbReference type="GO" id="GO:0005524">
    <property type="term" value="F:ATP binding"/>
    <property type="evidence" value="ECO:0007669"/>
    <property type="project" value="UniProtKB-KW"/>
</dbReference>
<evidence type="ECO:0000256" key="9">
    <source>
        <dbReference type="SAM" id="Phobius"/>
    </source>
</evidence>
<dbReference type="InterPro" id="IPR050352">
    <property type="entry name" value="ABCG_transporters"/>
</dbReference>
<comment type="subcellular location">
    <subcellularLocation>
        <location evidence="1">Membrane</location>
        <topology evidence="1">Multi-pass membrane protein</topology>
    </subcellularLocation>
</comment>
<reference evidence="11" key="1">
    <citation type="submission" date="2022-01" db="EMBL/GenBank/DDBJ databases">
        <authorList>
            <person name="King R."/>
        </authorList>
    </citation>
    <scope>NUCLEOTIDE SEQUENCE</scope>
</reference>
<dbReference type="EMBL" id="OU892280">
    <property type="protein sequence ID" value="CAG9767649.1"/>
    <property type="molecule type" value="Genomic_DNA"/>
</dbReference>
<evidence type="ECO:0000259" key="10">
    <source>
        <dbReference type="SMART" id="SM00382"/>
    </source>
</evidence>
<comment type="similarity">
    <text evidence="2">Belongs to the ABC transporter superfamily. ABCG family. Eye pigment precursor importer (TC 3.A.1.204) subfamily.</text>
</comment>
<name>A0A9N9MP26_9CUCU</name>
<dbReference type="PANTHER" id="PTHR48041:SF32">
    <property type="entry name" value="PROTEIN WHITE-LIKE PROTEIN"/>
    <property type="match status" value="1"/>
</dbReference>
<dbReference type="Gene3D" id="3.40.50.300">
    <property type="entry name" value="P-loop containing nucleotide triphosphate hydrolases"/>
    <property type="match status" value="1"/>
</dbReference>
<feature type="transmembrane region" description="Helical" evidence="9">
    <location>
        <begin position="490"/>
        <end position="510"/>
    </location>
</feature>
<evidence type="ECO:0000256" key="4">
    <source>
        <dbReference type="ARBA" id="ARBA00022692"/>
    </source>
</evidence>
<dbReference type="GO" id="GO:0005886">
    <property type="term" value="C:plasma membrane"/>
    <property type="evidence" value="ECO:0007669"/>
    <property type="project" value="TreeGrafter"/>
</dbReference>
<dbReference type="FunFam" id="3.40.50.300:FF:001077">
    <property type="entry name" value="Uncharacterized protein, isoform A"/>
    <property type="match status" value="1"/>
</dbReference>